<evidence type="ECO:0000259" key="5">
    <source>
        <dbReference type="PROSITE" id="PS50103"/>
    </source>
</evidence>
<evidence type="ECO:0000256" key="1">
    <source>
        <dbReference type="ARBA" id="ARBA00022884"/>
    </source>
</evidence>
<evidence type="ECO:0000256" key="3">
    <source>
        <dbReference type="PROSITE-ProRule" id="PRU00723"/>
    </source>
</evidence>
<dbReference type="Proteomes" id="UP000013827">
    <property type="component" value="Unassembled WGS sequence"/>
</dbReference>
<organism evidence="6 7">
    <name type="scientific">Emiliania huxleyi (strain CCMP1516)</name>
    <dbReference type="NCBI Taxonomy" id="280463"/>
    <lineage>
        <taxon>Eukaryota</taxon>
        <taxon>Haptista</taxon>
        <taxon>Haptophyta</taxon>
        <taxon>Prymnesiophyceae</taxon>
        <taxon>Isochrysidales</taxon>
        <taxon>Noelaerhabdaceae</taxon>
        <taxon>Emiliania</taxon>
    </lineage>
</organism>
<dbReference type="PANTHER" id="PTHR48025">
    <property type="entry name" value="OS02G0815200 PROTEIN"/>
    <property type="match status" value="1"/>
</dbReference>
<reference evidence="7" key="1">
    <citation type="journal article" date="2013" name="Nature">
        <title>Pan genome of the phytoplankton Emiliania underpins its global distribution.</title>
        <authorList>
            <person name="Read B.A."/>
            <person name="Kegel J."/>
            <person name="Klute M.J."/>
            <person name="Kuo A."/>
            <person name="Lefebvre S.C."/>
            <person name="Maumus F."/>
            <person name="Mayer C."/>
            <person name="Miller J."/>
            <person name="Monier A."/>
            <person name="Salamov A."/>
            <person name="Young J."/>
            <person name="Aguilar M."/>
            <person name="Claverie J.M."/>
            <person name="Frickenhaus S."/>
            <person name="Gonzalez K."/>
            <person name="Herman E.K."/>
            <person name="Lin Y.C."/>
            <person name="Napier J."/>
            <person name="Ogata H."/>
            <person name="Sarno A.F."/>
            <person name="Shmutz J."/>
            <person name="Schroeder D."/>
            <person name="de Vargas C."/>
            <person name="Verret F."/>
            <person name="von Dassow P."/>
            <person name="Valentin K."/>
            <person name="Van de Peer Y."/>
            <person name="Wheeler G."/>
            <person name="Dacks J.B."/>
            <person name="Delwiche C.F."/>
            <person name="Dyhrman S.T."/>
            <person name="Glockner G."/>
            <person name="John U."/>
            <person name="Richards T."/>
            <person name="Worden A.Z."/>
            <person name="Zhang X."/>
            <person name="Grigoriev I.V."/>
            <person name="Allen A.E."/>
            <person name="Bidle K."/>
            <person name="Borodovsky M."/>
            <person name="Bowler C."/>
            <person name="Brownlee C."/>
            <person name="Cock J.M."/>
            <person name="Elias M."/>
            <person name="Gladyshev V.N."/>
            <person name="Groth M."/>
            <person name="Guda C."/>
            <person name="Hadaegh A."/>
            <person name="Iglesias-Rodriguez M.D."/>
            <person name="Jenkins J."/>
            <person name="Jones B.M."/>
            <person name="Lawson T."/>
            <person name="Leese F."/>
            <person name="Lindquist E."/>
            <person name="Lobanov A."/>
            <person name="Lomsadze A."/>
            <person name="Malik S.B."/>
            <person name="Marsh M.E."/>
            <person name="Mackinder L."/>
            <person name="Mock T."/>
            <person name="Mueller-Roeber B."/>
            <person name="Pagarete A."/>
            <person name="Parker M."/>
            <person name="Probert I."/>
            <person name="Quesneville H."/>
            <person name="Raines C."/>
            <person name="Rensing S.A."/>
            <person name="Riano-Pachon D.M."/>
            <person name="Richier S."/>
            <person name="Rokitta S."/>
            <person name="Shiraiwa Y."/>
            <person name="Soanes D.M."/>
            <person name="van der Giezen M."/>
            <person name="Wahlund T.M."/>
            <person name="Williams B."/>
            <person name="Wilson W."/>
            <person name="Wolfe G."/>
            <person name="Wurch L.L."/>
        </authorList>
    </citation>
    <scope>NUCLEOTIDE SEQUENCE</scope>
</reference>
<dbReference type="PROSITE" id="PS50102">
    <property type="entry name" value="RRM"/>
    <property type="match status" value="1"/>
</dbReference>
<feature type="zinc finger region" description="C3H1-type" evidence="3">
    <location>
        <begin position="95"/>
        <end position="122"/>
    </location>
</feature>
<dbReference type="KEGG" id="ehx:EMIHUDRAFT_246960"/>
<dbReference type="SUPFAM" id="SSF54928">
    <property type="entry name" value="RNA-binding domain, RBD"/>
    <property type="match status" value="1"/>
</dbReference>
<dbReference type="PANTHER" id="PTHR48025:SF1">
    <property type="entry name" value="RRM DOMAIN-CONTAINING PROTEIN"/>
    <property type="match status" value="1"/>
</dbReference>
<dbReference type="RefSeq" id="XP_005791842.1">
    <property type="nucleotide sequence ID" value="XM_005791785.1"/>
</dbReference>
<evidence type="ECO:0000313" key="6">
    <source>
        <dbReference type="EnsemblProtists" id="EOD39413"/>
    </source>
</evidence>
<dbReference type="InterPro" id="IPR000571">
    <property type="entry name" value="Znf_CCCH"/>
</dbReference>
<keyword evidence="3" id="KW-0862">Zinc</keyword>
<dbReference type="Gene3D" id="3.30.1370.210">
    <property type="match status" value="1"/>
</dbReference>
<dbReference type="InterPro" id="IPR012677">
    <property type="entry name" value="Nucleotide-bd_a/b_plait_sf"/>
</dbReference>
<dbReference type="HOGENOM" id="CLU_1484613_0_0_1"/>
<dbReference type="AlphaFoldDB" id="A0A0D3KUH8"/>
<dbReference type="Gene3D" id="3.30.70.330">
    <property type="match status" value="1"/>
</dbReference>
<dbReference type="SMART" id="SM00360">
    <property type="entry name" value="RRM"/>
    <property type="match status" value="1"/>
</dbReference>
<keyword evidence="7" id="KW-1185">Reference proteome</keyword>
<keyword evidence="1 2" id="KW-0694">RNA-binding</keyword>
<dbReference type="Pfam" id="PF00076">
    <property type="entry name" value="RRM_1"/>
    <property type="match status" value="1"/>
</dbReference>
<accession>A0A0D3KUH8</accession>
<dbReference type="EnsemblProtists" id="EOD39413">
    <property type="protein sequence ID" value="EOD39413"/>
    <property type="gene ID" value="EMIHUDRAFT_199849"/>
</dbReference>
<dbReference type="KEGG" id="ehx:EMIHUDRAFT_199849"/>
<dbReference type="RefSeq" id="XP_005765765.1">
    <property type="nucleotide sequence ID" value="XM_005765708.1"/>
</dbReference>
<dbReference type="GeneID" id="17284684"/>
<dbReference type="InterPro" id="IPR000504">
    <property type="entry name" value="RRM_dom"/>
</dbReference>
<dbReference type="GO" id="GO:0008270">
    <property type="term" value="F:zinc ion binding"/>
    <property type="evidence" value="ECO:0007669"/>
    <property type="project" value="UniProtKB-KW"/>
</dbReference>
<evidence type="ECO:0000256" key="2">
    <source>
        <dbReference type="PROSITE-ProRule" id="PRU00176"/>
    </source>
</evidence>
<name>A0A0D3KUH8_EMIH1</name>
<evidence type="ECO:0000259" key="4">
    <source>
        <dbReference type="PROSITE" id="PS50102"/>
    </source>
</evidence>
<dbReference type="PaxDb" id="2903-EOD13336"/>
<dbReference type="GeneID" id="17259484"/>
<dbReference type="InterPro" id="IPR050502">
    <property type="entry name" value="Euk_RNA-bind_prot"/>
</dbReference>
<dbReference type="EnsemblProtists" id="EOD13336">
    <property type="protein sequence ID" value="EOD13336"/>
    <property type="gene ID" value="EMIHUDRAFT_246960"/>
</dbReference>
<feature type="domain" description="RRM" evidence="4">
    <location>
        <begin position="9"/>
        <end position="86"/>
    </location>
</feature>
<dbReference type="GO" id="GO:0003729">
    <property type="term" value="F:mRNA binding"/>
    <property type="evidence" value="ECO:0007669"/>
    <property type="project" value="TreeGrafter"/>
</dbReference>
<feature type="domain" description="C3H1-type" evidence="5">
    <location>
        <begin position="95"/>
        <end position="122"/>
    </location>
</feature>
<evidence type="ECO:0000313" key="7">
    <source>
        <dbReference type="Proteomes" id="UP000013827"/>
    </source>
</evidence>
<dbReference type="InterPro" id="IPR035979">
    <property type="entry name" value="RBD_domain_sf"/>
</dbReference>
<evidence type="ECO:0008006" key="8">
    <source>
        <dbReference type="Google" id="ProtNLM"/>
    </source>
</evidence>
<dbReference type="PROSITE" id="PS50103">
    <property type="entry name" value="ZF_C3H1"/>
    <property type="match status" value="1"/>
</dbReference>
<keyword evidence="3" id="KW-0863">Zinc-finger</keyword>
<sequence length="182" mass="19458">MGRSSRELHKVIVVGLPTTSTTEDLLKLVKPYGNALEAAHAVDAEGKPRGFAFVRFADADAQQAAIAGLDKSDLGGRTLNVRAVEDRSAGAASAAAKGRPCFDFARGKCSRGAACKWAHVKPPAAAMRATLTAALERKEAAWREAHPEAEGEPVPAEALRRDVAWSAMRRMLERCPREVVGE</sequence>
<dbReference type="STRING" id="2903.R1DRB3"/>
<reference evidence="6" key="2">
    <citation type="submission" date="2024-10" db="UniProtKB">
        <authorList>
            <consortium name="EnsemblProtists"/>
        </authorList>
    </citation>
    <scope>IDENTIFICATION</scope>
</reference>
<protein>
    <recommendedName>
        <fullName evidence="8">RRM domain-containing protein</fullName>
    </recommendedName>
</protein>
<proteinExistence type="predicted"/>
<keyword evidence="3" id="KW-0479">Metal-binding</keyword>